<dbReference type="Pfam" id="PF13689">
    <property type="entry name" value="DUF4154"/>
    <property type="match status" value="1"/>
</dbReference>
<protein>
    <submittedName>
        <fullName evidence="1">YfiR family protein</fullName>
    </submittedName>
</protein>
<gene>
    <name evidence="1" type="ORF">P3W85_40270</name>
</gene>
<comment type="caution">
    <text evidence="1">The sequence shown here is derived from an EMBL/GenBank/DDBJ whole genome shotgun (WGS) entry which is preliminary data.</text>
</comment>
<evidence type="ECO:0000313" key="2">
    <source>
        <dbReference type="Proteomes" id="UP001216674"/>
    </source>
</evidence>
<proteinExistence type="predicted"/>
<organism evidence="1 2">
    <name type="scientific">Cupriavidus basilensis</name>
    <dbReference type="NCBI Taxonomy" id="68895"/>
    <lineage>
        <taxon>Bacteria</taxon>
        <taxon>Pseudomonadati</taxon>
        <taxon>Pseudomonadota</taxon>
        <taxon>Betaproteobacteria</taxon>
        <taxon>Burkholderiales</taxon>
        <taxon>Burkholderiaceae</taxon>
        <taxon>Cupriavidus</taxon>
    </lineage>
</organism>
<accession>A0ABT6B2M9</accession>
<dbReference type="EMBL" id="JARJLM010000654">
    <property type="protein sequence ID" value="MDF3839129.1"/>
    <property type="molecule type" value="Genomic_DNA"/>
</dbReference>
<dbReference type="Proteomes" id="UP001216674">
    <property type="component" value="Unassembled WGS sequence"/>
</dbReference>
<name>A0ABT6B2M9_9BURK</name>
<evidence type="ECO:0000313" key="1">
    <source>
        <dbReference type="EMBL" id="MDF3839129.1"/>
    </source>
</evidence>
<reference evidence="1 2" key="1">
    <citation type="submission" date="2023-03" db="EMBL/GenBank/DDBJ databases">
        <title>Draft assemblies of triclosan tolerant bacteria isolated from returned activated sludge.</title>
        <authorList>
            <person name="Van Hamelsveld S."/>
        </authorList>
    </citation>
    <scope>NUCLEOTIDE SEQUENCE [LARGE SCALE GENOMIC DNA]</scope>
    <source>
        <strain evidence="1 2">GW210010_S58</strain>
    </source>
</reference>
<keyword evidence="2" id="KW-1185">Reference proteome</keyword>
<sequence>MPAATADAARPRLETVAQVVLNLLSYARWPAERDVLRLCVDGSALYTGKLLEGASLPTGRPVQARRVDVVNDGLASDCDSLYLGAMTEARRKKMSAELSGKPVLVIAEHDDECEVVSMFCLDIRDNDVSFRVNLDSVARSGIHIHPGVLQLGRRREPPS</sequence>
<dbReference type="InterPro" id="IPR025293">
    <property type="entry name" value="YfiR/HmsC-like"/>
</dbReference>